<dbReference type="Gene3D" id="3.40.50.1110">
    <property type="entry name" value="SGNH hydrolase"/>
    <property type="match status" value="1"/>
</dbReference>
<comment type="caution">
    <text evidence="3">The sequence shown here is derived from an EMBL/GenBank/DDBJ whole genome shotgun (WGS) entry which is preliminary data.</text>
</comment>
<evidence type="ECO:0000313" key="3">
    <source>
        <dbReference type="EMBL" id="MBE5918303.1"/>
    </source>
</evidence>
<name>A0A927YPA3_9FIRM</name>
<keyword evidence="1" id="KW-0472">Membrane</keyword>
<dbReference type="InterPro" id="IPR013830">
    <property type="entry name" value="SGNH_hydro"/>
</dbReference>
<feature type="domain" description="SGNH hydrolase-type esterase" evidence="2">
    <location>
        <begin position="43"/>
        <end position="223"/>
    </location>
</feature>
<dbReference type="SUPFAM" id="SSF52266">
    <property type="entry name" value="SGNH hydrolase"/>
    <property type="match status" value="1"/>
</dbReference>
<organism evidence="3 4">
    <name type="scientific">Pseudobutyrivibrio ruminis</name>
    <dbReference type="NCBI Taxonomy" id="46206"/>
    <lineage>
        <taxon>Bacteria</taxon>
        <taxon>Bacillati</taxon>
        <taxon>Bacillota</taxon>
        <taxon>Clostridia</taxon>
        <taxon>Lachnospirales</taxon>
        <taxon>Lachnospiraceae</taxon>
        <taxon>Pseudobutyrivibrio</taxon>
    </lineage>
</organism>
<dbReference type="EMBL" id="SVER01000001">
    <property type="protein sequence ID" value="MBE5918303.1"/>
    <property type="molecule type" value="Genomic_DNA"/>
</dbReference>
<dbReference type="InterPro" id="IPR051532">
    <property type="entry name" value="Ester_Hydrolysis_Enzymes"/>
</dbReference>
<keyword evidence="1" id="KW-0812">Transmembrane</keyword>
<evidence type="ECO:0000313" key="4">
    <source>
        <dbReference type="Proteomes" id="UP000766246"/>
    </source>
</evidence>
<protein>
    <submittedName>
        <fullName evidence="3">Lipase</fullName>
    </submittedName>
</protein>
<gene>
    <name evidence="3" type="ORF">E7272_00510</name>
</gene>
<reference evidence="3" key="1">
    <citation type="submission" date="2019-04" db="EMBL/GenBank/DDBJ databases">
        <title>Evolution of Biomass-Degrading Anaerobic Consortia Revealed by Metagenomics.</title>
        <authorList>
            <person name="Peng X."/>
        </authorList>
    </citation>
    <scope>NUCLEOTIDE SEQUENCE</scope>
    <source>
        <strain evidence="3">SIG311</strain>
    </source>
</reference>
<dbReference type="InterPro" id="IPR036514">
    <property type="entry name" value="SGNH_hydro_sf"/>
</dbReference>
<evidence type="ECO:0000259" key="2">
    <source>
        <dbReference type="Pfam" id="PF13472"/>
    </source>
</evidence>
<dbReference type="PANTHER" id="PTHR30383">
    <property type="entry name" value="THIOESTERASE 1/PROTEASE 1/LYSOPHOSPHOLIPASE L1"/>
    <property type="match status" value="1"/>
</dbReference>
<keyword evidence="1" id="KW-1133">Transmembrane helix</keyword>
<evidence type="ECO:0000256" key="1">
    <source>
        <dbReference type="SAM" id="Phobius"/>
    </source>
</evidence>
<dbReference type="Pfam" id="PF13472">
    <property type="entry name" value="Lipase_GDSL_2"/>
    <property type="match status" value="1"/>
</dbReference>
<dbReference type="Proteomes" id="UP000766246">
    <property type="component" value="Unassembled WGS sequence"/>
</dbReference>
<sequence length="233" mass="25929">MELIKGLIQRKMVILLAAVVLVFFVLFNSGFFGGNDERIRISCVGDSLTYGSGVIKTRDVDSYPAKLQKKLGTSHLVSNFGVRNATASADGDLPYIGSTQYKKSLESEPDIVLLMLGTNDSKTYNWNAKSYEEGIKSLVQTYKNLDTNPTVYLMISPYCFSLDGSDIAEYQVQPKVVAGKIRDIVEKVAAEEGVEVIDLYSVTVGKEERYRDGIHFDAEGYKIIADYIYDIIK</sequence>
<proteinExistence type="predicted"/>
<feature type="transmembrane region" description="Helical" evidence="1">
    <location>
        <begin position="12"/>
        <end position="33"/>
    </location>
</feature>
<dbReference type="AlphaFoldDB" id="A0A927YPA3"/>
<accession>A0A927YPA3</accession>